<name>A0A8S5Q5D8_9VIRU</name>
<evidence type="ECO:0000313" key="1">
    <source>
        <dbReference type="EMBL" id="DAE14534.1"/>
    </source>
</evidence>
<protein>
    <submittedName>
        <fullName evidence="1">Uncharacterized protein</fullName>
    </submittedName>
</protein>
<reference evidence="1" key="1">
    <citation type="journal article" date="2021" name="Proc. Natl. Acad. Sci. U.S.A.">
        <title>A Catalog of Tens of Thousands of Viruses from Human Metagenomes Reveals Hidden Associations with Chronic Diseases.</title>
        <authorList>
            <person name="Tisza M.J."/>
            <person name="Buck C.B."/>
        </authorList>
    </citation>
    <scope>NUCLEOTIDE SEQUENCE</scope>
    <source>
        <strain evidence="1">CtsTh7</strain>
    </source>
</reference>
<proteinExistence type="predicted"/>
<accession>A0A8S5Q5D8</accession>
<sequence length="31" mass="3546">MCFDKYRIALTEAVFAVSEKILRQNLTSGQI</sequence>
<dbReference type="EMBL" id="BK015585">
    <property type="protein sequence ID" value="DAE14534.1"/>
    <property type="molecule type" value="Genomic_DNA"/>
</dbReference>
<organism evidence="1">
    <name type="scientific">Inoviridae sp. ctsTh7</name>
    <dbReference type="NCBI Taxonomy" id="2825785"/>
    <lineage>
        <taxon>Viruses</taxon>
        <taxon>Monodnaviria</taxon>
        <taxon>Loebvirae</taxon>
        <taxon>Hofneiviricota</taxon>
        <taxon>Faserviricetes</taxon>
        <taxon>Tubulavirales</taxon>
        <taxon>Inoviridae</taxon>
    </lineage>
</organism>